<dbReference type="Pfam" id="PF02996">
    <property type="entry name" value="Prefoldin"/>
    <property type="match status" value="1"/>
</dbReference>
<dbReference type="GO" id="GO:1990114">
    <property type="term" value="P:RNA polymerase II core complex assembly"/>
    <property type="evidence" value="ECO:0007669"/>
    <property type="project" value="TreeGrafter"/>
</dbReference>
<evidence type="ECO:0000256" key="2">
    <source>
        <dbReference type="ARBA" id="ARBA00023186"/>
    </source>
</evidence>
<keyword evidence="2" id="KW-0143">Chaperone</keyword>
<keyword evidence="5" id="KW-1185">Reference proteome</keyword>
<dbReference type="CDD" id="cd23157">
    <property type="entry name" value="Prefoldin_5"/>
    <property type="match status" value="1"/>
</dbReference>
<dbReference type="GO" id="GO:0051082">
    <property type="term" value="F:unfolded protein binding"/>
    <property type="evidence" value="ECO:0007669"/>
    <property type="project" value="InterPro"/>
</dbReference>
<comment type="similarity">
    <text evidence="1">Belongs to the prefoldin subunit alpha family.</text>
</comment>
<evidence type="ECO:0000256" key="1">
    <source>
        <dbReference type="ARBA" id="ARBA00010048"/>
    </source>
</evidence>
<dbReference type="InterPro" id="IPR004127">
    <property type="entry name" value="Prefoldin_subunit_alpha"/>
</dbReference>
<dbReference type="FunFam" id="1.10.287.370:FF:000004">
    <property type="entry name" value="Probable prefoldin subunit 5"/>
    <property type="match status" value="1"/>
</dbReference>
<dbReference type="Gene3D" id="1.10.287.370">
    <property type="match status" value="1"/>
</dbReference>
<dbReference type="PANTHER" id="PTHR12674:SF2">
    <property type="entry name" value="PREFOLDIN SUBUNIT 5"/>
    <property type="match status" value="1"/>
</dbReference>
<gene>
    <name evidence="4" type="ORF">FISHEDRAFT_32356</name>
</gene>
<evidence type="ECO:0000313" key="4">
    <source>
        <dbReference type="EMBL" id="KIY53975.1"/>
    </source>
</evidence>
<proteinExistence type="inferred from homology"/>
<dbReference type="OrthoDB" id="10267474at2759"/>
<dbReference type="GO" id="GO:1990113">
    <property type="term" value="P:RNA polymerase I assembly"/>
    <property type="evidence" value="ECO:0007669"/>
    <property type="project" value="TreeGrafter"/>
</dbReference>
<sequence>MSTPQPQQISINELDLSQLADVRQQLEQELNHLSNSFAQLRQAQAKFKACIDSTAEIKPQNLDKTILVPLTNSLYVPGKLCDAEHVVVDVGTGYFVRKSRAQATKYYTDKVAFIQSNLEALEETIQKKRDNLSYILNTMQSKIQAEAQPVKKS</sequence>
<feature type="coiled-coil region" evidence="3">
    <location>
        <begin position="16"/>
        <end position="43"/>
    </location>
</feature>
<reference evidence="4 5" key="1">
    <citation type="journal article" date="2015" name="Fungal Genet. Biol.">
        <title>Evolution of novel wood decay mechanisms in Agaricales revealed by the genome sequences of Fistulina hepatica and Cylindrobasidium torrendii.</title>
        <authorList>
            <person name="Floudas D."/>
            <person name="Held B.W."/>
            <person name="Riley R."/>
            <person name="Nagy L.G."/>
            <person name="Koehler G."/>
            <person name="Ransdell A.S."/>
            <person name="Younus H."/>
            <person name="Chow J."/>
            <person name="Chiniquy J."/>
            <person name="Lipzen A."/>
            <person name="Tritt A."/>
            <person name="Sun H."/>
            <person name="Haridas S."/>
            <person name="LaButti K."/>
            <person name="Ohm R.A."/>
            <person name="Kues U."/>
            <person name="Blanchette R.A."/>
            <person name="Grigoriev I.V."/>
            <person name="Minto R.E."/>
            <person name="Hibbett D.S."/>
        </authorList>
    </citation>
    <scope>NUCLEOTIDE SEQUENCE [LARGE SCALE GENOMIC DNA]</scope>
    <source>
        <strain evidence="4 5">ATCC 64428</strain>
    </source>
</reference>
<keyword evidence="3" id="KW-0175">Coiled coil</keyword>
<dbReference type="SUPFAM" id="SSF46579">
    <property type="entry name" value="Prefoldin"/>
    <property type="match status" value="1"/>
</dbReference>
<dbReference type="GO" id="GO:0016272">
    <property type="term" value="C:prefoldin complex"/>
    <property type="evidence" value="ECO:0007669"/>
    <property type="project" value="InterPro"/>
</dbReference>
<dbReference type="AlphaFoldDB" id="A0A0D7AQ33"/>
<organism evidence="4 5">
    <name type="scientific">Fistulina hepatica ATCC 64428</name>
    <dbReference type="NCBI Taxonomy" id="1128425"/>
    <lineage>
        <taxon>Eukaryota</taxon>
        <taxon>Fungi</taxon>
        <taxon>Dikarya</taxon>
        <taxon>Basidiomycota</taxon>
        <taxon>Agaricomycotina</taxon>
        <taxon>Agaricomycetes</taxon>
        <taxon>Agaricomycetidae</taxon>
        <taxon>Agaricales</taxon>
        <taxon>Fistulinaceae</taxon>
        <taxon>Fistulina</taxon>
    </lineage>
</organism>
<evidence type="ECO:0000313" key="5">
    <source>
        <dbReference type="Proteomes" id="UP000054144"/>
    </source>
</evidence>
<dbReference type="EMBL" id="KN881581">
    <property type="protein sequence ID" value="KIY53975.1"/>
    <property type="molecule type" value="Genomic_DNA"/>
</dbReference>
<accession>A0A0D7AQ33</accession>
<dbReference type="NCBIfam" id="TIGR00293">
    <property type="entry name" value="prefoldin subunit alpha"/>
    <property type="match status" value="1"/>
</dbReference>
<protein>
    <submittedName>
        <fullName evidence="4">Prefoldin alpha subunit</fullName>
    </submittedName>
</protein>
<dbReference type="PANTHER" id="PTHR12674">
    <property type="entry name" value="PREFOLDIN SUBUNIT 5"/>
    <property type="match status" value="1"/>
</dbReference>
<dbReference type="Proteomes" id="UP000054144">
    <property type="component" value="Unassembled WGS sequence"/>
</dbReference>
<name>A0A0D7AQ33_9AGAR</name>
<dbReference type="GO" id="GO:1990115">
    <property type="term" value="P:RNA polymerase III assembly"/>
    <property type="evidence" value="ECO:0007669"/>
    <property type="project" value="TreeGrafter"/>
</dbReference>
<dbReference type="InterPro" id="IPR009053">
    <property type="entry name" value="Prefoldin"/>
</dbReference>
<evidence type="ECO:0000256" key="3">
    <source>
        <dbReference type="SAM" id="Coils"/>
    </source>
</evidence>
<dbReference type="GO" id="GO:0005737">
    <property type="term" value="C:cytoplasm"/>
    <property type="evidence" value="ECO:0007669"/>
    <property type="project" value="TreeGrafter"/>
</dbReference>
<dbReference type="GO" id="GO:0006457">
    <property type="term" value="P:protein folding"/>
    <property type="evidence" value="ECO:0007669"/>
    <property type="project" value="InterPro"/>
</dbReference>
<dbReference type="InterPro" id="IPR011599">
    <property type="entry name" value="PFD_alpha_archaea"/>
</dbReference>